<name>A0A6J5QVA5_9CAUD</name>
<evidence type="ECO:0000313" key="4">
    <source>
        <dbReference type="EMBL" id="CAB4191250.1"/>
    </source>
</evidence>
<organism evidence="3">
    <name type="scientific">uncultured Caudovirales phage</name>
    <dbReference type="NCBI Taxonomy" id="2100421"/>
    <lineage>
        <taxon>Viruses</taxon>
        <taxon>Duplodnaviria</taxon>
        <taxon>Heunggongvirae</taxon>
        <taxon>Uroviricota</taxon>
        <taxon>Caudoviricetes</taxon>
        <taxon>Peduoviridae</taxon>
        <taxon>Maltschvirus</taxon>
        <taxon>Maltschvirus maltsch</taxon>
    </lineage>
</organism>
<reference evidence="3" key="1">
    <citation type="submission" date="2020-05" db="EMBL/GenBank/DDBJ databases">
        <authorList>
            <person name="Chiriac C."/>
            <person name="Salcher M."/>
            <person name="Ghai R."/>
            <person name="Kavagutti S V."/>
        </authorList>
    </citation>
    <scope>NUCLEOTIDE SEQUENCE</scope>
</reference>
<protein>
    <submittedName>
        <fullName evidence="3">Gp6 domain containing protein</fullName>
    </submittedName>
</protein>
<evidence type="ECO:0000313" key="3">
    <source>
        <dbReference type="EMBL" id="CAB4188470.1"/>
    </source>
</evidence>
<dbReference type="EMBL" id="LR797125">
    <property type="protein sequence ID" value="CAB4188470.1"/>
    <property type="molecule type" value="Genomic_DNA"/>
</dbReference>
<evidence type="ECO:0000313" key="5">
    <source>
        <dbReference type="EMBL" id="CAB5230132.1"/>
    </source>
</evidence>
<dbReference type="EMBL" id="LR798413">
    <property type="protein sequence ID" value="CAB5230132.1"/>
    <property type="molecule type" value="Genomic_DNA"/>
</dbReference>
<accession>A0A6J5QVA5</accession>
<sequence>MTTFEVGQTVTIAIKVYDSTGALADVGTLMVCAAVLPDGSSVAASVSNPSTGNYQAAVTATLPGRYRFTFTGTGTNSGGTPWTDVADVWPSVTRLIISVADAKAALNTTSDVNDDELRLYIAATTAVIEDIIGPVLSATGRTWTAHGGRFTVLLPEKPLSITSITENGTTVPATGYVADLASGIIYRGTYAATFPWYPGVRNVVITYAVGASVIPPNVILAAREELRFLYQQGQQGAGRPSFGDSAGYEQVFTPSGYSVPHRVRELCQASDQTVAWFA</sequence>
<gene>
    <name evidence="2" type="ORF">UFOVP1120_44</name>
    <name evidence="3" type="ORF">UFOVP1183_38</name>
    <name evidence="4" type="ORF">UFOVP1227_21</name>
    <name evidence="5" type="ORF">UFOVP1571_44</name>
    <name evidence="1" type="ORF">UFOVP955_44</name>
</gene>
<dbReference type="EMBL" id="LR797172">
    <property type="protein sequence ID" value="CAB4191250.1"/>
    <property type="molecule type" value="Genomic_DNA"/>
</dbReference>
<dbReference type="EMBL" id="LR797074">
    <property type="protein sequence ID" value="CAB4185371.1"/>
    <property type="molecule type" value="Genomic_DNA"/>
</dbReference>
<evidence type="ECO:0000313" key="2">
    <source>
        <dbReference type="EMBL" id="CAB4185371.1"/>
    </source>
</evidence>
<proteinExistence type="predicted"/>
<dbReference type="EMBL" id="LR796904">
    <property type="protein sequence ID" value="CAB4173533.1"/>
    <property type="molecule type" value="Genomic_DNA"/>
</dbReference>
<evidence type="ECO:0000313" key="1">
    <source>
        <dbReference type="EMBL" id="CAB4173533.1"/>
    </source>
</evidence>